<keyword evidence="1" id="KW-0732">Signal</keyword>
<keyword evidence="3" id="KW-1185">Reference proteome</keyword>
<reference evidence="2" key="1">
    <citation type="submission" date="2021-09" db="EMBL/GenBank/DDBJ databases">
        <authorList>
            <consortium name="AG Swart"/>
            <person name="Singh M."/>
            <person name="Singh A."/>
            <person name="Seah K."/>
            <person name="Emmerich C."/>
        </authorList>
    </citation>
    <scope>NUCLEOTIDE SEQUENCE</scope>
    <source>
        <strain evidence="2">ATCC30299</strain>
    </source>
</reference>
<feature type="signal peptide" evidence="1">
    <location>
        <begin position="1"/>
        <end position="16"/>
    </location>
</feature>
<evidence type="ECO:0000313" key="3">
    <source>
        <dbReference type="Proteomes" id="UP001162131"/>
    </source>
</evidence>
<evidence type="ECO:0000313" key="2">
    <source>
        <dbReference type="EMBL" id="CAG9334700.1"/>
    </source>
</evidence>
<protein>
    <submittedName>
        <fullName evidence="2">Uncharacterized protein</fullName>
    </submittedName>
</protein>
<evidence type="ECO:0000256" key="1">
    <source>
        <dbReference type="SAM" id="SignalP"/>
    </source>
</evidence>
<comment type="caution">
    <text evidence="2">The sequence shown here is derived from an EMBL/GenBank/DDBJ whole genome shotgun (WGS) entry which is preliminary data.</text>
</comment>
<feature type="chain" id="PRO_5043572018" evidence="1">
    <location>
        <begin position="17"/>
        <end position="149"/>
    </location>
</feature>
<accession>A0AAU9K6N9</accession>
<gene>
    <name evidence="2" type="ORF">BSTOLATCC_MIC62242</name>
</gene>
<name>A0AAU9K6N9_9CILI</name>
<dbReference type="Proteomes" id="UP001162131">
    <property type="component" value="Unassembled WGS sequence"/>
</dbReference>
<dbReference type="EMBL" id="CAJZBQ010000059">
    <property type="protein sequence ID" value="CAG9334700.1"/>
    <property type="molecule type" value="Genomic_DNA"/>
</dbReference>
<sequence length="149" mass="17487">MLNLVCLLADILIVQSDKNKGSQNWINEARRQFEAVVDWHYCNYTAISECLDIYPDTLIVLDLSDDFEIQLSLISTLWRKQENPLGSSEKVMSLYYYDEWTYTIVSSHSAQMNAYFAVLDCFNWTQGLVISDEDNIYSKKEFFRIFSNF</sequence>
<proteinExistence type="predicted"/>
<dbReference type="AlphaFoldDB" id="A0AAU9K6N9"/>
<organism evidence="2 3">
    <name type="scientific">Blepharisma stoltei</name>
    <dbReference type="NCBI Taxonomy" id="1481888"/>
    <lineage>
        <taxon>Eukaryota</taxon>
        <taxon>Sar</taxon>
        <taxon>Alveolata</taxon>
        <taxon>Ciliophora</taxon>
        <taxon>Postciliodesmatophora</taxon>
        <taxon>Heterotrichea</taxon>
        <taxon>Heterotrichida</taxon>
        <taxon>Blepharismidae</taxon>
        <taxon>Blepharisma</taxon>
    </lineage>
</organism>